<evidence type="ECO:0000313" key="2">
    <source>
        <dbReference type="Proteomes" id="UP000007966"/>
    </source>
</evidence>
<sequence>MCFYTNNEWLCKCGDQDDSLTLCNSLRFELFLIEMIFVEMTLSRDGDLVDKIIFRGSYFFSRT</sequence>
<proteinExistence type="predicted"/>
<keyword evidence="2" id="KW-1185">Reference proteome</keyword>
<protein>
    <submittedName>
        <fullName evidence="1">Matrix protein</fullName>
    </submittedName>
</protein>
<dbReference type="HOGENOM" id="CLU_2881875_0_0_6"/>
<dbReference type="KEGG" id="eca:ECA3839"/>
<reference evidence="1" key="1">
    <citation type="submission" date="2004-02" db="EMBL/GenBank/DDBJ databases">
        <title>The genome sequence of the enterobacterial phytopathogen Erwinia carotovora subsp. atroseptica SCRI1043 and functional genomic identification of novel virulence factors.</title>
        <authorList>
            <person name="Bell K.S."/>
            <person name="Sebaihia M."/>
            <person name="Pritchard L."/>
            <person name="Holden M."/>
            <person name="Hyman L.J."/>
            <person name="Holeva M.C."/>
            <person name="Thomson N.R."/>
            <person name="Bentley S.D."/>
            <person name="Churcher C."/>
            <person name="Mungall K."/>
            <person name="Atkin R."/>
            <person name="Bason N."/>
            <person name="Brooks K."/>
            <person name="Chillingworth T."/>
            <person name="Clark K."/>
            <person name="Doggett J."/>
            <person name="Fraser A."/>
            <person name="Hance Z."/>
            <person name="Hauser H."/>
            <person name="Jagels K."/>
            <person name="Moule S."/>
            <person name="Norbertczak H."/>
            <person name="Ormond D."/>
            <person name="Price C."/>
            <person name="Quail M.A."/>
            <person name="Sanders M."/>
            <person name="Walker D."/>
            <person name="Whitehead S."/>
            <person name="Salmond G.P.C."/>
            <person name="Birch P.R.J."/>
            <person name="Barrell B.G."/>
            <person name="Parkhill J."/>
            <person name="Toth I.K."/>
        </authorList>
    </citation>
    <scope>NUCLEOTIDE SEQUENCE</scope>
    <source>
        <strain evidence="1">SCRI1043</strain>
    </source>
</reference>
<name>Q6D0G0_PECAS</name>
<dbReference type="EMBL" id="BX950851">
    <property type="protein sequence ID" value="CAG76737.1"/>
    <property type="molecule type" value="Genomic_DNA"/>
</dbReference>
<accession>Q6D0G0</accession>
<gene>
    <name evidence="1" type="ordered locus">ECA3839</name>
</gene>
<dbReference type="Proteomes" id="UP000007966">
    <property type="component" value="Chromosome"/>
</dbReference>
<dbReference type="AlphaFoldDB" id="Q6D0G0"/>
<organism evidence="1 2">
    <name type="scientific">Pectobacterium atrosepticum (strain SCRI 1043 / ATCC BAA-672)</name>
    <name type="common">Erwinia carotovora subsp. atroseptica</name>
    <dbReference type="NCBI Taxonomy" id="218491"/>
    <lineage>
        <taxon>Bacteria</taxon>
        <taxon>Pseudomonadati</taxon>
        <taxon>Pseudomonadota</taxon>
        <taxon>Gammaproteobacteria</taxon>
        <taxon>Enterobacterales</taxon>
        <taxon>Pectobacteriaceae</taxon>
        <taxon>Pectobacterium</taxon>
    </lineage>
</organism>
<evidence type="ECO:0000313" key="1">
    <source>
        <dbReference type="EMBL" id="CAG76737.1"/>
    </source>
</evidence>